<evidence type="ECO:0000313" key="2">
    <source>
        <dbReference type="EMBL" id="KAA9379672.1"/>
    </source>
</evidence>
<dbReference type="InterPro" id="IPR002500">
    <property type="entry name" value="PAPS_reduct_dom"/>
</dbReference>
<gene>
    <name evidence="2" type="ORF">F5972_08450</name>
</gene>
<dbReference type="EMBL" id="VYTZ01000003">
    <property type="protein sequence ID" value="KAA9379672.1"/>
    <property type="molecule type" value="Genomic_DNA"/>
</dbReference>
<evidence type="ECO:0000313" key="3">
    <source>
        <dbReference type="Proteomes" id="UP000327011"/>
    </source>
</evidence>
<dbReference type="InterPro" id="IPR014729">
    <property type="entry name" value="Rossmann-like_a/b/a_fold"/>
</dbReference>
<accession>A0A5J5K5C4</accession>
<organism evidence="2 3">
    <name type="scientific">Microbispora cellulosiformans</name>
    <dbReference type="NCBI Taxonomy" id="2614688"/>
    <lineage>
        <taxon>Bacteria</taxon>
        <taxon>Bacillati</taxon>
        <taxon>Actinomycetota</taxon>
        <taxon>Actinomycetes</taxon>
        <taxon>Streptosporangiales</taxon>
        <taxon>Streptosporangiaceae</taxon>
        <taxon>Microbispora</taxon>
    </lineage>
</organism>
<dbReference type="SUPFAM" id="SSF52402">
    <property type="entry name" value="Adenine nucleotide alpha hydrolases-like"/>
    <property type="match status" value="1"/>
</dbReference>
<dbReference type="GO" id="GO:0003824">
    <property type="term" value="F:catalytic activity"/>
    <property type="evidence" value="ECO:0007669"/>
    <property type="project" value="InterPro"/>
</dbReference>
<feature type="domain" description="Phosphoadenosine phosphosulphate reductase" evidence="1">
    <location>
        <begin position="58"/>
        <end position="261"/>
    </location>
</feature>
<dbReference type="RefSeq" id="WP_150932861.1">
    <property type="nucleotide sequence ID" value="NZ_VYTZ01000003.1"/>
</dbReference>
<name>A0A5J5K5C4_9ACTN</name>
<comment type="caution">
    <text evidence="2">The sequence shown here is derived from an EMBL/GenBank/DDBJ whole genome shotgun (WGS) entry which is preliminary data.</text>
</comment>
<dbReference type="Pfam" id="PF01507">
    <property type="entry name" value="PAPS_reduct"/>
    <property type="match status" value="1"/>
</dbReference>
<proteinExistence type="predicted"/>
<sequence>MARAVPVTARRGVRVGNPGRARPAAGLVQTALPLPPPRRRGPACSGGAAPDLNAYRLIVVCTSAGKDSLAMLAHVCRLIEEQDYRGRVVVLHNHLGVTGSGEPVEWPGVEAAAREHAAAYGLEFVTVTRNGGGLWHQVLVQRRRWMSNNARFCTSDQKTGPAMAWVTRAVAEVRAAERIPAGQPVPVLYCLGLRAQESPGRAAQPLLQVDRRQSSRNRTITRWLPIHGWSIAEVWAEIRRAGLRPHAGYSWGLARLSCALCVLASLEDLMLAAALRPALAADYRAAELELGQPFTERLSMGEILAGLDAARAEAAGDPAAADAALLLYGLVRDRLAATPQARGEGVTKSGKARTPWTAATLAARAGARTAEVLAAARRAVELAARADTSQVMAPPLDEAAETALVAAARR</sequence>
<protein>
    <submittedName>
        <fullName evidence="2">Phosphoadenosine phosphosulfate reductase family protein</fullName>
    </submittedName>
</protein>
<evidence type="ECO:0000259" key="1">
    <source>
        <dbReference type="Pfam" id="PF01507"/>
    </source>
</evidence>
<keyword evidence="3" id="KW-1185">Reference proteome</keyword>
<dbReference type="Proteomes" id="UP000327011">
    <property type="component" value="Unassembled WGS sequence"/>
</dbReference>
<reference evidence="2 3" key="1">
    <citation type="submission" date="2019-09" db="EMBL/GenBank/DDBJ databases">
        <title>Screening of Novel Bioactive Compounds from Soil-Associated.</title>
        <authorList>
            <person name="Gong X."/>
        </authorList>
    </citation>
    <scope>NUCLEOTIDE SEQUENCE [LARGE SCALE GENOMIC DNA]</scope>
    <source>
        <strain evidence="2 3">Gxj-6</strain>
    </source>
</reference>
<dbReference type="AlphaFoldDB" id="A0A5J5K5C4"/>
<dbReference type="Gene3D" id="3.40.50.620">
    <property type="entry name" value="HUPs"/>
    <property type="match status" value="1"/>
</dbReference>